<dbReference type="Proteomes" id="UP001146120">
    <property type="component" value="Unassembled WGS sequence"/>
</dbReference>
<evidence type="ECO:0000256" key="8">
    <source>
        <dbReference type="ARBA" id="ARBA00022833"/>
    </source>
</evidence>
<keyword evidence="9" id="KW-0539">Nucleus</keyword>
<name>A0AAV2Z7C5_9STRA</name>
<reference evidence="13" key="2">
    <citation type="journal article" date="2023" name="Microbiol Resour">
        <title>Decontamination and Annotation of the Draft Genome Sequence of the Oomycete Lagenidium giganteum ARSEF 373.</title>
        <authorList>
            <person name="Morgan W.R."/>
            <person name="Tartar A."/>
        </authorList>
    </citation>
    <scope>NUCLEOTIDE SEQUENCE</scope>
    <source>
        <strain evidence="13">ARSEF 373</strain>
    </source>
</reference>
<keyword evidence="14" id="KW-1185">Reference proteome</keyword>
<evidence type="ECO:0000256" key="3">
    <source>
        <dbReference type="ARBA" id="ARBA00008212"/>
    </source>
</evidence>
<keyword evidence="5" id="KW-0479">Metal-binding</keyword>
<evidence type="ECO:0000256" key="10">
    <source>
        <dbReference type="PROSITE-ProRule" id="PRU00452"/>
    </source>
</evidence>
<protein>
    <recommendedName>
        <fullName evidence="12">SP-RING-type domain-containing protein</fullName>
    </recommendedName>
</protein>
<proteinExistence type="inferred from homology"/>
<comment type="subcellular location">
    <subcellularLocation>
        <location evidence="1">Nucleus</location>
    </subcellularLocation>
</comment>
<organism evidence="13 14">
    <name type="scientific">Lagenidium giganteum</name>
    <dbReference type="NCBI Taxonomy" id="4803"/>
    <lineage>
        <taxon>Eukaryota</taxon>
        <taxon>Sar</taxon>
        <taxon>Stramenopiles</taxon>
        <taxon>Oomycota</taxon>
        <taxon>Peronosporomycetes</taxon>
        <taxon>Pythiales</taxon>
        <taxon>Pythiaceae</taxon>
    </lineage>
</organism>
<dbReference type="GO" id="GO:0005634">
    <property type="term" value="C:nucleus"/>
    <property type="evidence" value="ECO:0007669"/>
    <property type="project" value="UniProtKB-SubCell"/>
</dbReference>
<dbReference type="InterPro" id="IPR004181">
    <property type="entry name" value="Znf_MIZ"/>
</dbReference>
<accession>A0AAV2Z7C5</accession>
<dbReference type="SUPFAM" id="SSF57850">
    <property type="entry name" value="RING/U-box"/>
    <property type="match status" value="1"/>
</dbReference>
<evidence type="ECO:0000256" key="7">
    <source>
        <dbReference type="ARBA" id="ARBA00022786"/>
    </source>
</evidence>
<keyword evidence="4" id="KW-0808">Transferase</keyword>
<dbReference type="PROSITE" id="PS51044">
    <property type="entry name" value="ZF_SP_RING"/>
    <property type="match status" value="1"/>
</dbReference>
<evidence type="ECO:0000256" key="4">
    <source>
        <dbReference type="ARBA" id="ARBA00022679"/>
    </source>
</evidence>
<evidence type="ECO:0000313" key="13">
    <source>
        <dbReference type="EMBL" id="DBA01304.1"/>
    </source>
</evidence>
<keyword evidence="7" id="KW-0833">Ubl conjugation pathway</keyword>
<keyword evidence="8" id="KW-0862">Zinc</keyword>
<evidence type="ECO:0000256" key="2">
    <source>
        <dbReference type="ARBA" id="ARBA00004718"/>
    </source>
</evidence>
<evidence type="ECO:0000313" key="14">
    <source>
        <dbReference type="Proteomes" id="UP001146120"/>
    </source>
</evidence>
<dbReference type="EMBL" id="DAKRPA010000050">
    <property type="protein sequence ID" value="DBA01304.1"/>
    <property type="molecule type" value="Genomic_DNA"/>
</dbReference>
<comment type="pathway">
    <text evidence="2">Protein modification; protein sumoylation.</text>
</comment>
<feature type="domain" description="SP-RING-type" evidence="12">
    <location>
        <begin position="135"/>
        <end position="219"/>
    </location>
</feature>
<dbReference type="InterPro" id="IPR026846">
    <property type="entry name" value="Nse2(Mms21)"/>
</dbReference>
<dbReference type="InterPro" id="IPR013083">
    <property type="entry name" value="Znf_RING/FYVE/PHD"/>
</dbReference>
<evidence type="ECO:0000256" key="5">
    <source>
        <dbReference type="ARBA" id="ARBA00022723"/>
    </source>
</evidence>
<evidence type="ECO:0000256" key="11">
    <source>
        <dbReference type="SAM" id="MobiDB-lite"/>
    </source>
</evidence>
<evidence type="ECO:0000256" key="9">
    <source>
        <dbReference type="ARBA" id="ARBA00023242"/>
    </source>
</evidence>
<dbReference type="GO" id="GO:0016925">
    <property type="term" value="P:protein sumoylation"/>
    <property type="evidence" value="ECO:0007669"/>
    <property type="project" value="TreeGrafter"/>
</dbReference>
<feature type="region of interest" description="Disordered" evidence="11">
    <location>
        <begin position="213"/>
        <end position="246"/>
    </location>
</feature>
<dbReference type="CDD" id="cd16651">
    <property type="entry name" value="SPL-RING_NSE2"/>
    <property type="match status" value="1"/>
</dbReference>
<comment type="caution">
    <text evidence="13">The sequence shown here is derived from an EMBL/GenBank/DDBJ whole genome shotgun (WGS) entry which is preliminary data.</text>
</comment>
<dbReference type="GO" id="GO:0030915">
    <property type="term" value="C:Smc5-Smc6 complex"/>
    <property type="evidence" value="ECO:0007669"/>
    <property type="project" value="InterPro"/>
</dbReference>
<gene>
    <name evidence="13" type="ORF">N0F65_001809</name>
</gene>
<evidence type="ECO:0000256" key="6">
    <source>
        <dbReference type="ARBA" id="ARBA00022771"/>
    </source>
</evidence>
<dbReference type="PANTHER" id="PTHR21330">
    <property type="entry name" value="E3 SUMO-PROTEIN LIGASE NSE2"/>
    <property type="match status" value="1"/>
</dbReference>
<sequence>MDDDLDESIRRALPSALKTSLGVAKQQSYGLLKYTIEGMDSVCNNAGFLKEYGDEEHLATLEDATKQFAMLQQQISAYKSQLDKIDSLVESGELDADAIDEFIQKSLVEPKMNVTQHEFYKRFCEKAGIELDQGEDEDVVFQETESSRSTICPVTQLEIQKPLRNPSCNHTYSEQGIKAHLQRSKKCPVAGCPQRLSFAQLERDVEMEVLISRKKHDSQQRSQAAASNAAAFGEEEEGDDEEYLVE</sequence>
<evidence type="ECO:0000259" key="12">
    <source>
        <dbReference type="PROSITE" id="PS51044"/>
    </source>
</evidence>
<dbReference type="GO" id="GO:0000724">
    <property type="term" value="P:double-strand break repair via homologous recombination"/>
    <property type="evidence" value="ECO:0007669"/>
    <property type="project" value="InterPro"/>
</dbReference>
<evidence type="ECO:0000256" key="1">
    <source>
        <dbReference type="ARBA" id="ARBA00004123"/>
    </source>
</evidence>
<dbReference type="GO" id="GO:0061665">
    <property type="term" value="F:SUMO ligase activity"/>
    <property type="evidence" value="ECO:0007669"/>
    <property type="project" value="TreeGrafter"/>
</dbReference>
<dbReference type="Pfam" id="PF11789">
    <property type="entry name" value="zf-Nse"/>
    <property type="match status" value="1"/>
</dbReference>
<dbReference type="Gene3D" id="3.30.40.10">
    <property type="entry name" value="Zinc/RING finger domain, C3HC4 (zinc finger)"/>
    <property type="match status" value="1"/>
</dbReference>
<feature type="compositionally biased region" description="Acidic residues" evidence="11">
    <location>
        <begin position="233"/>
        <end position="246"/>
    </location>
</feature>
<reference evidence="13" key="1">
    <citation type="submission" date="2022-11" db="EMBL/GenBank/DDBJ databases">
        <authorList>
            <person name="Morgan W.R."/>
            <person name="Tartar A."/>
        </authorList>
    </citation>
    <scope>NUCLEOTIDE SEQUENCE</scope>
    <source>
        <strain evidence="13">ARSEF 373</strain>
    </source>
</reference>
<comment type="similarity">
    <text evidence="3">Belongs to the NSE2 family.</text>
</comment>
<keyword evidence="6 10" id="KW-0863">Zinc-finger</keyword>
<dbReference type="GO" id="GO:0008270">
    <property type="term" value="F:zinc ion binding"/>
    <property type="evidence" value="ECO:0007669"/>
    <property type="project" value="UniProtKB-KW"/>
</dbReference>
<dbReference type="PANTHER" id="PTHR21330:SF1">
    <property type="entry name" value="E3 SUMO-PROTEIN LIGASE NSE2"/>
    <property type="match status" value="1"/>
</dbReference>
<dbReference type="AlphaFoldDB" id="A0AAV2Z7C5"/>